<dbReference type="RefSeq" id="WP_092973945.1">
    <property type="nucleotide sequence ID" value="NZ_FPAT01000002.1"/>
</dbReference>
<reference evidence="2" key="1">
    <citation type="submission" date="2016-10" db="EMBL/GenBank/DDBJ databases">
        <authorList>
            <person name="Varghese N."/>
            <person name="Submissions S."/>
        </authorList>
    </citation>
    <scope>NUCLEOTIDE SEQUENCE [LARGE SCALE GENOMIC DNA]</scope>
    <source>
        <strain evidence="2">DSM 45501</strain>
    </source>
</reference>
<evidence type="ECO:0000313" key="2">
    <source>
        <dbReference type="Proteomes" id="UP000199165"/>
    </source>
</evidence>
<organism evidence="1 2">
    <name type="scientific">Actinopolyspora righensis</name>
    <dbReference type="NCBI Taxonomy" id="995060"/>
    <lineage>
        <taxon>Bacteria</taxon>
        <taxon>Bacillati</taxon>
        <taxon>Actinomycetota</taxon>
        <taxon>Actinomycetes</taxon>
        <taxon>Actinopolysporales</taxon>
        <taxon>Actinopolysporaceae</taxon>
        <taxon>Actinopolyspora</taxon>
        <taxon>Actinopolyspora alba group</taxon>
    </lineage>
</organism>
<dbReference type="Proteomes" id="UP000199165">
    <property type="component" value="Unassembled WGS sequence"/>
</dbReference>
<dbReference type="AlphaFoldDB" id="A0A1I6XZF4"/>
<protein>
    <submittedName>
        <fullName evidence="1">Uncharacterized protein</fullName>
    </submittedName>
</protein>
<sequence length="60" mass="6832">MAEEISVELDCEPEQVADFANTVWMMMRTAGISGTVHINEVKLDPQRVWDGYNTDTWQDG</sequence>
<accession>A0A1I6XZF4</accession>
<keyword evidence="2" id="KW-1185">Reference proteome</keyword>
<dbReference type="EMBL" id="FPAT01000002">
    <property type="protein sequence ID" value="SFT43700.1"/>
    <property type="molecule type" value="Genomic_DNA"/>
</dbReference>
<evidence type="ECO:0000313" key="1">
    <source>
        <dbReference type="EMBL" id="SFT43700.1"/>
    </source>
</evidence>
<gene>
    <name evidence="1" type="ORF">SAMN04487904_10278</name>
</gene>
<name>A0A1I6XZF4_9ACTN</name>
<proteinExistence type="predicted"/>